<comment type="cofactor">
    <cofactor evidence="3">
        <name>pyridoxal 5'-phosphate</name>
        <dbReference type="ChEBI" id="CHEBI:597326"/>
    </cofactor>
</comment>
<keyword evidence="8" id="KW-0460">Magnesium</keyword>
<comment type="catalytic activity">
    <reaction evidence="1">
        <text>L-threonine = 2-oxobutanoate + NH4(+)</text>
        <dbReference type="Rhea" id="RHEA:22108"/>
        <dbReference type="ChEBI" id="CHEBI:16763"/>
        <dbReference type="ChEBI" id="CHEBI:28938"/>
        <dbReference type="ChEBI" id="CHEBI:57926"/>
        <dbReference type="EC" id="4.3.1.19"/>
    </reaction>
</comment>
<dbReference type="GO" id="GO:0070179">
    <property type="term" value="P:D-serine biosynthetic process"/>
    <property type="evidence" value="ECO:0007669"/>
    <property type="project" value="TreeGrafter"/>
</dbReference>
<evidence type="ECO:0000259" key="13">
    <source>
        <dbReference type="Pfam" id="PF00291"/>
    </source>
</evidence>
<dbReference type="InterPro" id="IPR036052">
    <property type="entry name" value="TrpB-like_PALP_sf"/>
</dbReference>
<comment type="similarity">
    <text evidence="6">Belongs to the serine/threonine dehydratase family.</text>
</comment>
<evidence type="ECO:0000256" key="4">
    <source>
        <dbReference type="ARBA" id="ARBA00001936"/>
    </source>
</evidence>
<evidence type="ECO:0000256" key="6">
    <source>
        <dbReference type="ARBA" id="ARBA00010869"/>
    </source>
</evidence>
<dbReference type="GO" id="GO:0018114">
    <property type="term" value="F:threonine racemase activity"/>
    <property type="evidence" value="ECO:0007669"/>
    <property type="project" value="TreeGrafter"/>
</dbReference>
<dbReference type="GO" id="GO:0003941">
    <property type="term" value="F:L-serine ammonia-lyase activity"/>
    <property type="evidence" value="ECO:0007669"/>
    <property type="project" value="TreeGrafter"/>
</dbReference>
<evidence type="ECO:0000256" key="12">
    <source>
        <dbReference type="ARBA" id="ARBA00031427"/>
    </source>
</evidence>
<dbReference type="STRING" id="1920490.GCA_001895925_03662"/>
<comment type="cofactor">
    <cofactor evidence="2">
        <name>Ca(2+)</name>
        <dbReference type="ChEBI" id="CHEBI:29108"/>
    </cofactor>
</comment>
<dbReference type="PANTHER" id="PTHR43050:SF1">
    <property type="entry name" value="SERINE RACEMASE"/>
    <property type="match status" value="1"/>
</dbReference>
<sequence length="345" mass="37224">MTDQLSSDLSFPTYADIEAAAKRLSGKAHRTPVLTSTTVNQRTKSQVFFKCENFQRTGSFKFRGAFNALSQLSTDQKKRGVVAFSSGNHAQALARSGQLLNIPVTIVMPNDAPAVKQAATREYGAEIIFYDRATQKREEVTQQIAEQRSLTLIPPFDYAPVIAGQGTTAKELIEEVGPLDLLLVCCGGGGLLSGCAIATDTLAPNCQIVGVEPKRADDAMRSFYSKTLQVVEDPQTIADGARTRSLGQLTFPLILNYVDDMVTVSDAALSRTMFFLWERLKIVVEPTGALAAAALLEGIISLPNARIGVIISGGNVDLKEASKLFAKTASKQKTSHRLPLAQELS</sequence>
<comment type="cofactor">
    <cofactor evidence="5">
        <name>Mg(2+)</name>
        <dbReference type="ChEBI" id="CHEBI:18420"/>
    </cofactor>
</comment>
<feature type="domain" description="Tryptophan synthase beta chain-like PALP" evidence="13">
    <location>
        <begin position="28"/>
        <end position="313"/>
    </location>
</feature>
<reference evidence="14 15" key="1">
    <citation type="submission" date="2018-02" db="EMBL/GenBank/DDBJ databases">
        <authorList>
            <person name="Cohen D.B."/>
            <person name="Kent A.D."/>
        </authorList>
    </citation>
    <scope>NUCLEOTIDE SEQUENCE [LARGE SCALE GENOMIC DNA]</scope>
    <source>
        <strain evidence="14 15">ULC007</strain>
    </source>
</reference>
<evidence type="ECO:0000256" key="9">
    <source>
        <dbReference type="ARBA" id="ARBA00022898"/>
    </source>
</evidence>
<comment type="caution">
    <text evidence="14">The sequence shown here is derived from an EMBL/GenBank/DDBJ whole genome shotgun (WGS) entry which is preliminary data.</text>
</comment>
<dbReference type="EMBL" id="PVWG01000007">
    <property type="protein sequence ID" value="PSB20205.1"/>
    <property type="molecule type" value="Genomic_DNA"/>
</dbReference>
<dbReference type="GO" id="GO:0030378">
    <property type="term" value="F:serine racemase activity"/>
    <property type="evidence" value="ECO:0007669"/>
    <property type="project" value="TreeGrafter"/>
</dbReference>
<evidence type="ECO:0000256" key="10">
    <source>
        <dbReference type="ARBA" id="ARBA00023239"/>
    </source>
</evidence>
<evidence type="ECO:0000313" key="15">
    <source>
        <dbReference type="Proteomes" id="UP000238634"/>
    </source>
</evidence>
<evidence type="ECO:0000256" key="7">
    <source>
        <dbReference type="ARBA" id="ARBA00012096"/>
    </source>
</evidence>
<dbReference type="CDD" id="cd01562">
    <property type="entry name" value="Thr-dehyd"/>
    <property type="match status" value="1"/>
</dbReference>
<dbReference type="FunFam" id="3.40.50.1100:FF:000007">
    <property type="entry name" value="L-threonine dehydratase catabolic TdcB"/>
    <property type="match status" value="1"/>
</dbReference>
<dbReference type="NCBIfam" id="NF005454">
    <property type="entry name" value="PRK07048.1"/>
    <property type="match status" value="1"/>
</dbReference>
<dbReference type="FunFam" id="3.40.50.1100:FF:000005">
    <property type="entry name" value="Threonine dehydratase catabolic"/>
    <property type="match status" value="1"/>
</dbReference>
<dbReference type="Proteomes" id="UP000238634">
    <property type="component" value="Unassembled WGS sequence"/>
</dbReference>
<organism evidence="14 15">
    <name type="scientific">Phormidesmis priestleyi ULC007</name>
    <dbReference type="NCBI Taxonomy" id="1920490"/>
    <lineage>
        <taxon>Bacteria</taxon>
        <taxon>Bacillati</taxon>
        <taxon>Cyanobacteriota</taxon>
        <taxon>Cyanophyceae</taxon>
        <taxon>Leptolyngbyales</taxon>
        <taxon>Leptolyngbyaceae</taxon>
        <taxon>Phormidesmis</taxon>
    </lineage>
</organism>
<dbReference type="InterPro" id="IPR001926">
    <property type="entry name" value="TrpB-like_PALP"/>
</dbReference>
<keyword evidence="15" id="KW-1185">Reference proteome</keyword>
<reference evidence="14 15" key="2">
    <citation type="submission" date="2018-03" db="EMBL/GenBank/DDBJ databases">
        <title>The ancient ancestry and fast evolution of plastids.</title>
        <authorList>
            <person name="Moore K.R."/>
            <person name="Magnabosco C."/>
            <person name="Momper L."/>
            <person name="Gold D.A."/>
            <person name="Bosak T."/>
            <person name="Fournier G.P."/>
        </authorList>
    </citation>
    <scope>NUCLEOTIDE SEQUENCE [LARGE SCALE GENOMIC DNA]</scope>
    <source>
        <strain evidence="14 15">ULC007</strain>
    </source>
</reference>
<dbReference type="InterPro" id="IPR000634">
    <property type="entry name" value="Ser/Thr_deHydtase_PyrdxlP-BS"/>
</dbReference>
<dbReference type="Pfam" id="PF00291">
    <property type="entry name" value="PALP"/>
    <property type="match status" value="1"/>
</dbReference>
<evidence type="ECO:0000256" key="3">
    <source>
        <dbReference type="ARBA" id="ARBA00001933"/>
    </source>
</evidence>
<dbReference type="Gene3D" id="3.40.50.1100">
    <property type="match status" value="2"/>
</dbReference>
<dbReference type="RefSeq" id="WP_073070709.1">
    <property type="nucleotide sequence ID" value="NZ_MPPI01000009.1"/>
</dbReference>
<protein>
    <recommendedName>
        <fullName evidence="7">threonine ammonia-lyase</fullName>
        <ecNumber evidence="7">4.3.1.19</ecNumber>
    </recommendedName>
    <alternativeName>
        <fullName evidence="12">Threonine deaminase</fullName>
    </alternativeName>
</protein>
<dbReference type="SUPFAM" id="SSF53686">
    <property type="entry name" value="Tryptophan synthase beta subunit-like PLP-dependent enzymes"/>
    <property type="match status" value="1"/>
</dbReference>
<evidence type="ECO:0000256" key="2">
    <source>
        <dbReference type="ARBA" id="ARBA00001913"/>
    </source>
</evidence>
<evidence type="ECO:0000256" key="8">
    <source>
        <dbReference type="ARBA" id="ARBA00022842"/>
    </source>
</evidence>
<comment type="function">
    <text evidence="11">Catalyzes the anaerobic formation of alpha-ketobutyrate and ammonia from threonine in a two-step reaction. The first step involved a dehydration of threonine and a production of enamine intermediates (aminocrotonate), which tautomerizes to its imine form (iminobutyrate). Both intermediates are unstable and short-lived. The second step is the nonenzymatic hydrolysis of the enamine/imine intermediates to form 2-ketobutyrate and free ammonia. In the low water environment of the cell, the second step is accelerated by RidA.</text>
</comment>
<keyword evidence="10 14" id="KW-0456">Lyase</keyword>
<dbReference type="OrthoDB" id="9811476at2"/>
<keyword evidence="9" id="KW-0663">Pyridoxal phosphate</keyword>
<dbReference type="AlphaFoldDB" id="A0A2T1DIB5"/>
<dbReference type="GO" id="GO:0030170">
    <property type="term" value="F:pyridoxal phosphate binding"/>
    <property type="evidence" value="ECO:0007669"/>
    <property type="project" value="InterPro"/>
</dbReference>
<evidence type="ECO:0000313" key="14">
    <source>
        <dbReference type="EMBL" id="PSB20205.1"/>
    </source>
</evidence>
<evidence type="ECO:0000256" key="5">
    <source>
        <dbReference type="ARBA" id="ARBA00001946"/>
    </source>
</evidence>
<dbReference type="GO" id="GO:0000287">
    <property type="term" value="F:magnesium ion binding"/>
    <property type="evidence" value="ECO:0007669"/>
    <property type="project" value="TreeGrafter"/>
</dbReference>
<evidence type="ECO:0000256" key="1">
    <source>
        <dbReference type="ARBA" id="ARBA00001274"/>
    </source>
</evidence>
<gene>
    <name evidence="14" type="ORF">C7B65_09170</name>
</gene>
<dbReference type="GO" id="GO:0005524">
    <property type="term" value="F:ATP binding"/>
    <property type="evidence" value="ECO:0007669"/>
    <property type="project" value="TreeGrafter"/>
</dbReference>
<proteinExistence type="inferred from homology"/>
<accession>A0A2T1DIB5</accession>
<evidence type="ECO:0000256" key="11">
    <source>
        <dbReference type="ARBA" id="ARBA00025527"/>
    </source>
</evidence>
<name>A0A2T1DIB5_9CYAN</name>
<comment type="cofactor">
    <cofactor evidence="4">
        <name>Mn(2+)</name>
        <dbReference type="ChEBI" id="CHEBI:29035"/>
    </cofactor>
</comment>
<dbReference type="GO" id="GO:0004794">
    <property type="term" value="F:threonine deaminase activity"/>
    <property type="evidence" value="ECO:0007669"/>
    <property type="project" value="UniProtKB-EC"/>
</dbReference>
<dbReference type="PANTHER" id="PTHR43050">
    <property type="entry name" value="SERINE / THREONINE RACEMASE FAMILY MEMBER"/>
    <property type="match status" value="1"/>
</dbReference>
<dbReference type="EC" id="4.3.1.19" evidence="7"/>
<dbReference type="PROSITE" id="PS00165">
    <property type="entry name" value="DEHYDRATASE_SER_THR"/>
    <property type="match status" value="1"/>
</dbReference>